<evidence type="ECO:0000313" key="2">
    <source>
        <dbReference type="Proteomes" id="UP001591681"/>
    </source>
</evidence>
<dbReference type="SUPFAM" id="SSF57850">
    <property type="entry name" value="RING/U-box"/>
    <property type="match status" value="1"/>
</dbReference>
<reference evidence="1 2" key="1">
    <citation type="submission" date="2024-09" db="EMBL/GenBank/DDBJ databases">
        <title>A chromosome-level genome assembly of Gray's grenadier anchovy, Coilia grayii.</title>
        <authorList>
            <person name="Fu Z."/>
        </authorList>
    </citation>
    <scope>NUCLEOTIDE SEQUENCE [LARGE SCALE GENOMIC DNA]</scope>
    <source>
        <strain evidence="1">G4</strain>
        <tissue evidence="1">Muscle</tissue>
    </source>
</reference>
<evidence type="ECO:0008006" key="3">
    <source>
        <dbReference type="Google" id="ProtNLM"/>
    </source>
</evidence>
<dbReference type="AlphaFoldDB" id="A0ABD1K775"/>
<proteinExistence type="predicted"/>
<evidence type="ECO:0000313" key="1">
    <source>
        <dbReference type="EMBL" id="KAL2094906.1"/>
    </source>
</evidence>
<sequence length="229" mass="25374">MTVLSPSSLELSWASISATNTTSLKSRADFKILRKTSDWLLLPYLLPHTPAPMASAWPGNKVTMSLPSKRIECPRCLQRDCHVVDGHRSVCGLCSKSLRRVYQFCWACRREWPRAGSQCLGSACPLPGCAKRASLLSGETILDPSSAAFRCPFFRACPSCKALLTHNGVGCRYITCPDCSTEFCFRCLHQECSLEEEEDDESYLSDYDDEDDDVELCVIVDNSAAVANI</sequence>
<dbReference type="Pfam" id="PF22191">
    <property type="entry name" value="IBR_1"/>
    <property type="match status" value="1"/>
</dbReference>
<comment type="caution">
    <text evidence="1">The sequence shown here is derived from an EMBL/GenBank/DDBJ whole genome shotgun (WGS) entry which is preliminary data.</text>
</comment>
<dbReference type="CDD" id="cd20336">
    <property type="entry name" value="Rcat_RBR"/>
    <property type="match status" value="1"/>
</dbReference>
<dbReference type="EMBL" id="JBHFQA010000008">
    <property type="protein sequence ID" value="KAL2094906.1"/>
    <property type="molecule type" value="Genomic_DNA"/>
</dbReference>
<protein>
    <recommendedName>
        <fullName evidence="3">RBR-type E3 ubiquitin transferase</fullName>
    </recommendedName>
</protein>
<dbReference type="Gene3D" id="1.20.120.1750">
    <property type="match status" value="1"/>
</dbReference>
<organism evidence="1 2">
    <name type="scientific">Coilia grayii</name>
    <name type="common">Gray's grenadier anchovy</name>
    <dbReference type="NCBI Taxonomy" id="363190"/>
    <lineage>
        <taxon>Eukaryota</taxon>
        <taxon>Metazoa</taxon>
        <taxon>Chordata</taxon>
        <taxon>Craniata</taxon>
        <taxon>Vertebrata</taxon>
        <taxon>Euteleostomi</taxon>
        <taxon>Actinopterygii</taxon>
        <taxon>Neopterygii</taxon>
        <taxon>Teleostei</taxon>
        <taxon>Clupei</taxon>
        <taxon>Clupeiformes</taxon>
        <taxon>Clupeoidei</taxon>
        <taxon>Engraulidae</taxon>
        <taxon>Coilinae</taxon>
        <taxon>Coilia</taxon>
    </lineage>
</organism>
<keyword evidence="2" id="KW-1185">Reference proteome</keyword>
<dbReference type="Proteomes" id="UP001591681">
    <property type="component" value="Unassembled WGS sequence"/>
</dbReference>
<accession>A0ABD1K775</accession>
<name>A0ABD1K775_9TELE</name>
<gene>
    <name evidence="1" type="ORF">ACEWY4_009625</name>
</gene>